<dbReference type="Proteomes" id="UP001356427">
    <property type="component" value="Unassembled WGS sequence"/>
</dbReference>
<accession>A0AAN8LAK2</accession>
<organism evidence="2 3">
    <name type="scientific">Coregonus suidteri</name>
    <dbReference type="NCBI Taxonomy" id="861788"/>
    <lineage>
        <taxon>Eukaryota</taxon>
        <taxon>Metazoa</taxon>
        <taxon>Chordata</taxon>
        <taxon>Craniata</taxon>
        <taxon>Vertebrata</taxon>
        <taxon>Euteleostomi</taxon>
        <taxon>Actinopterygii</taxon>
        <taxon>Neopterygii</taxon>
        <taxon>Teleostei</taxon>
        <taxon>Protacanthopterygii</taxon>
        <taxon>Salmoniformes</taxon>
        <taxon>Salmonidae</taxon>
        <taxon>Coregoninae</taxon>
        <taxon>Coregonus</taxon>
    </lineage>
</organism>
<name>A0AAN8LAK2_9TELE</name>
<proteinExistence type="predicted"/>
<reference evidence="2 3" key="1">
    <citation type="submission" date="2021-04" db="EMBL/GenBank/DDBJ databases">
        <authorList>
            <person name="De Guttry C."/>
            <person name="Zahm M."/>
            <person name="Klopp C."/>
            <person name="Cabau C."/>
            <person name="Louis A."/>
            <person name="Berthelot C."/>
            <person name="Parey E."/>
            <person name="Roest Crollius H."/>
            <person name="Montfort J."/>
            <person name="Robinson-Rechavi M."/>
            <person name="Bucao C."/>
            <person name="Bouchez O."/>
            <person name="Gislard M."/>
            <person name="Lluch J."/>
            <person name="Milhes M."/>
            <person name="Lampietro C."/>
            <person name="Lopez Roques C."/>
            <person name="Donnadieu C."/>
            <person name="Braasch I."/>
            <person name="Desvignes T."/>
            <person name="Postlethwait J."/>
            <person name="Bobe J."/>
            <person name="Wedekind C."/>
            <person name="Guiguen Y."/>
        </authorList>
    </citation>
    <scope>NUCLEOTIDE SEQUENCE [LARGE SCALE GENOMIC DNA]</scope>
    <source>
        <strain evidence="2">Cs_M1</strain>
        <tissue evidence="2">Blood</tissue>
    </source>
</reference>
<evidence type="ECO:0000313" key="2">
    <source>
        <dbReference type="EMBL" id="KAK6307689.1"/>
    </source>
</evidence>
<evidence type="ECO:0000256" key="1">
    <source>
        <dbReference type="SAM" id="SignalP"/>
    </source>
</evidence>
<dbReference type="Gene3D" id="2.60.40.10">
    <property type="entry name" value="Immunoglobulins"/>
    <property type="match status" value="1"/>
</dbReference>
<feature type="chain" id="PRO_5042990656" description="Immunoglobulin V-set domain-containing protein" evidence="1">
    <location>
        <begin position="22"/>
        <end position="225"/>
    </location>
</feature>
<protein>
    <recommendedName>
        <fullName evidence="4">Immunoglobulin V-set domain-containing protein</fullName>
    </recommendedName>
</protein>
<dbReference type="EMBL" id="JAGTTL010000019">
    <property type="protein sequence ID" value="KAK6307689.1"/>
    <property type="molecule type" value="Genomic_DNA"/>
</dbReference>
<gene>
    <name evidence="2" type="ORF">J4Q44_G00209600</name>
</gene>
<keyword evidence="3" id="KW-1185">Reference proteome</keyword>
<dbReference type="AlphaFoldDB" id="A0AAN8LAK2"/>
<comment type="caution">
    <text evidence="2">The sequence shown here is derived from an EMBL/GenBank/DDBJ whole genome shotgun (WGS) entry which is preliminary data.</text>
</comment>
<evidence type="ECO:0000313" key="3">
    <source>
        <dbReference type="Proteomes" id="UP001356427"/>
    </source>
</evidence>
<keyword evidence="1" id="KW-0732">Signal</keyword>
<evidence type="ECO:0008006" key="4">
    <source>
        <dbReference type="Google" id="ProtNLM"/>
    </source>
</evidence>
<dbReference type="InterPro" id="IPR013783">
    <property type="entry name" value="Ig-like_fold"/>
</dbReference>
<feature type="signal peptide" evidence="1">
    <location>
        <begin position="1"/>
        <end position="21"/>
    </location>
</feature>
<sequence>MLWTTLMIMCTLLMMPEMTLQWMERKRDLGTLIFNTSQTQQGIFQWNVKPRRSPRATLLQEKLMIQLDKVGPDQLGEKSDQNVTKTRVEITLGKSAQLPCQCTRENSGEGKCRVQWEDNYGRSLDLLGAVALRKYALLNDKRRMKIEGDCTLYVYNSQQEDQEAYGGICRGTQIFKHGQYEWTGGSGTRKVWKCSDSIIDVALKVDTVEEMKCSGLHSSVIFFLY</sequence>